<evidence type="ECO:0000313" key="5">
    <source>
        <dbReference type="Proteomes" id="UP000028349"/>
    </source>
</evidence>
<dbReference type="PANTHER" id="PTHR43542">
    <property type="entry name" value="METHYLTRANSFERASE"/>
    <property type="match status" value="1"/>
</dbReference>
<name>A0A3S4WSR5_9FLAO</name>
<organism evidence="4 6">
    <name type="scientific">Kaistella antarctica</name>
    <dbReference type="NCBI Taxonomy" id="266748"/>
    <lineage>
        <taxon>Bacteria</taxon>
        <taxon>Pseudomonadati</taxon>
        <taxon>Bacteroidota</taxon>
        <taxon>Flavobacteriia</taxon>
        <taxon>Flavobacteriales</taxon>
        <taxon>Weeksellaceae</taxon>
        <taxon>Chryseobacterium group</taxon>
        <taxon>Kaistella</taxon>
    </lineage>
</organism>
<dbReference type="RefSeq" id="WP_034719272.1">
    <property type="nucleotide sequence ID" value="NZ_FOIX01000004.1"/>
</dbReference>
<dbReference type="EMBL" id="JPEP01000002">
    <property type="protein sequence ID" value="KEY18759.1"/>
    <property type="molecule type" value="Genomic_DNA"/>
</dbReference>
<keyword evidence="2 4" id="KW-0808">Transferase</keyword>
<keyword evidence="5" id="KW-1185">Reference proteome</keyword>
<evidence type="ECO:0000256" key="1">
    <source>
        <dbReference type="ARBA" id="ARBA00022603"/>
    </source>
</evidence>
<sequence>MYRIISGQWKAKRISAPKSFDVRPTTDFAKEALFSIIENRYRFDYTSISVLDLFAGIGSISLEFASRGCKDVTSIEMNARHAGFINATATELEMNTQVNAQRGDVFEYLKKNRNRKTYEIIVADPPFEMEVAKYEELISFVLKNNYLKENGVFILEHQSRTKLQHPNIIDTRKYGNVSFSFLKPNEPEVEETVEAVEEAEDEKIID</sequence>
<protein>
    <submittedName>
        <fullName evidence="3 4">Methyltransferase</fullName>
        <ecNumber evidence="4">2.1.1.171</ecNumber>
    </submittedName>
</protein>
<dbReference type="SUPFAM" id="SSF53335">
    <property type="entry name" value="S-adenosyl-L-methionine-dependent methyltransferases"/>
    <property type="match status" value="1"/>
</dbReference>
<dbReference type="EMBL" id="LR134441">
    <property type="protein sequence ID" value="VEH99567.1"/>
    <property type="molecule type" value="Genomic_DNA"/>
</dbReference>
<dbReference type="Gene3D" id="3.40.50.150">
    <property type="entry name" value="Vaccinia Virus protein VP39"/>
    <property type="match status" value="1"/>
</dbReference>
<dbReference type="GO" id="GO:0052913">
    <property type="term" value="F:16S rRNA (guanine(966)-N(2))-methyltransferase activity"/>
    <property type="evidence" value="ECO:0007669"/>
    <property type="project" value="UniProtKB-EC"/>
</dbReference>
<dbReference type="InterPro" id="IPR004398">
    <property type="entry name" value="RNA_MeTrfase_RsmD"/>
</dbReference>
<dbReference type="PANTHER" id="PTHR43542:SF1">
    <property type="entry name" value="METHYLTRANSFERASE"/>
    <property type="match status" value="1"/>
</dbReference>
<reference evidence="4 6" key="2">
    <citation type="submission" date="2018-12" db="EMBL/GenBank/DDBJ databases">
        <authorList>
            <consortium name="Pathogen Informatics"/>
        </authorList>
    </citation>
    <scope>NUCLEOTIDE SEQUENCE [LARGE SCALE GENOMIC DNA]</scope>
    <source>
        <strain evidence="4 6">NCTC13489</strain>
    </source>
</reference>
<dbReference type="InterPro" id="IPR002052">
    <property type="entry name" value="DNA_methylase_N6_adenine_CS"/>
</dbReference>
<dbReference type="Proteomes" id="UP000028349">
    <property type="component" value="Unassembled WGS sequence"/>
</dbReference>
<dbReference type="KEGG" id="cant:NCTC13489_01599"/>
<dbReference type="STRING" id="266748.HY04_09795"/>
<dbReference type="PIRSF" id="PIRSF004553">
    <property type="entry name" value="CHP00095"/>
    <property type="match status" value="1"/>
</dbReference>
<dbReference type="PROSITE" id="PS00092">
    <property type="entry name" value="N6_MTASE"/>
    <property type="match status" value="1"/>
</dbReference>
<evidence type="ECO:0000313" key="3">
    <source>
        <dbReference type="EMBL" id="KEY18759.1"/>
    </source>
</evidence>
<accession>A0A3S4WSR5</accession>
<proteinExistence type="predicted"/>
<dbReference type="Pfam" id="PF03602">
    <property type="entry name" value="Cons_hypoth95"/>
    <property type="match status" value="1"/>
</dbReference>
<evidence type="ECO:0000256" key="2">
    <source>
        <dbReference type="ARBA" id="ARBA00022679"/>
    </source>
</evidence>
<dbReference type="OrthoDB" id="9803017at2"/>
<keyword evidence="1 4" id="KW-0489">Methyltransferase</keyword>
<dbReference type="Proteomes" id="UP000270036">
    <property type="component" value="Chromosome"/>
</dbReference>
<gene>
    <name evidence="4" type="primary">rsmD</name>
    <name evidence="3" type="ORF">HY04_09795</name>
    <name evidence="4" type="ORF">NCTC13489_01599</name>
</gene>
<evidence type="ECO:0000313" key="6">
    <source>
        <dbReference type="Proteomes" id="UP000270036"/>
    </source>
</evidence>
<dbReference type="EC" id="2.1.1.171" evidence="4"/>
<dbReference type="InterPro" id="IPR029063">
    <property type="entry name" value="SAM-dependent_MTases_sf"/>
</dbReference>
<dbReference type="GO" id="GO:0003676">
    <property type="term" value="F:nucleic acid binding"/>
    <property type="evidence" value="ECO:0007669"/>
    <property type="project" value="InterPro"/>
</dbReference>
<reference evidence="3 5" key="1">
    <citation type="submission" date="2014-07" db="EMBL/GenBank/DDBJ databases">
        <authorList>
            <person name="Pisani N.G."/>
            <person name="Newman J.D."/>
        </authorList>
    </citation>
    <scope>NUCLEOTIDE SEQUENCE [LARGE SCALE GENOMIC DNA]</scope>
    <source>
        <strain evidence="3 5">LMG 24720</strain>
    </source>
</reference>
<dbReference type="AlphaFoldDB" id="A0A3S4WSR5"/>
<dbReference type="CDD" id="cd02440">
    <property type="entry name" value="AdoMet_MTases"/>
    <property type="match status" value="1"/>
</dbReference>
<evidence type="ECO:0000313" key="4">
    <source>
        <dbReference type="EMBL" id="VEH99567.1"/>
    </source>
</evidence>